<comment type="similarity">
    <text evidence="1 5">Belongs to the aldehyde dehydrogenase family.</text>
</comment>
<proteinExistence type="inferred from homology"/>
<evidence type="ECO:0000256" key="1">
    <source>
        <dbReference type="ARBA" id="ARBA00009986"/>
    </source>
</evidence>
<dbReference type="PROSITE" id="PS00687">
    <property type="entry name" value="ALDEHYDE_DEHYDR_GLU"/>
    <property type="match status" value="1"/>
</dbReference>
<accession>A0A9P5LGM5</accession>
<comment type="caution">
    <text evidence="7">The sequence shown here is derived from an EMBL/GenBank/DDBJ whole genome shotgun (WGS) entry which is preliminary data.</text>
</comment>
<evidence type="ECO:0000259" key="6">
    <source>
        <dbReference type="Pfam" id="PF00171"/>
    </source>
</evidence>
<keyword evidence="2" id="KW-0521">NADP</keyword>
<dbReference type="FunFam" id="3.40.309.10:FF:000010">
    <property type="entry name" value="Gamma-aminobutyraldehyde dehydrogenase"/>
    <property type="match status" value="1"/>
</dbReference>
<evidence type="ECO:0000256" key="5">
    <source>
        <dbReference type="RuleBase" id="RU003345"/>
    </source>
</evidence>
<dbReference type="Gene3D" id="3.40.309.10">
    <property type="entry name" value="Aldehyde Dehydrogenase, Chain A, domain 2"/>
    <property type="match status" value="1"/>
</dbReference>
<evidence type="ECO:0000313" key="7">
    <source>
        <dbReference type="EMBL" id="KAF7549809.1"/>
    </source>
</evidence>
<name>A0A9P5LGM5_9HYPO</name>
<evidence type="ECO:0000256" key="3">
    <source>
        <dbReference type="ARBA" id="ARBA00023002"/>
    </source>
</evidence>
<dbReference type="InterPro" id="IPR016163">
    <property type="entry name" value="Ald_DH_C"/>
</dbReference>
<feature type="domain" description="Aldehyde dehydrogenase" evidence="6">
    <location>
        <begin position="42"/>
        <end position="488"/>
    </location>
</feature>
<dbReference type="CDD" id="cd07105">
    <property type="entry name" value="ALDH_SaliADH"/>
    <property type="match status" value="1"/>
</dbReference>
<sequence length="492" mass="53013">MPDPDAIRPPIKRILKPAPVSKIHVHSSTLKSEVQFALPGTIPDPGKVVHRCHNASVDDANAAVEAAAEALKTWRKTPPEQRRDIFLKAAEVMERRRTELRQYMRDETGGEPGWIDFNLNVAINHIKDVAGRIATLEGSFPTTMSPDTSAIVMQEPYGVVLAIAPWNAPYILGARAVIFPIAAGNTVVFKGSELSPRTMLAIASVFQEAGLPDGVLNVIFNERSSAASITSALIKNPHVRKINFTGSTAVGRIIAKLAGDNLKPVVLELGGKAPAIVWEDADLDLAAEQCALGSFINSGQVCMSTEKILVHKAVRSEFEKKLAASVANIFSAENDAPVLISSAAVGKNKALVKDAVSNGAFIVHGDLDLQEITQTRLRPIVVSNVTTEMDLYKTESFGPTVSILEIETEEEAIRLANDTEYGLSSAVFTSDLRRGLRLAREIESGAVHINNMSVHDESALPHGGAKSSGYGRFNASAGLSEWVRSKTVTFRN</sequence>
<dbReference type="GO" id="GO:0004777">
    <property type="term" value="F:succinate-semialdehyde dehydrogenase (NAD+) activity"/>
    <property type="evidence" value="ECO:0007669"/>
    <property type="project" value="TreeGrafter"/>
</dbReference>
<feature type="active site" evidence="4">
    <location>
        <position position="268"/>
    </location>
</feature>
<dbReference type="OrthoDB" id="310895at2759"/>
<dbReference type="InterPro" id="IPR050740">
    <property type="entry name" value="Aldehyde_DH_Superfamily"/>
</dbReference>
<dbReference type="InterPro" id="IPR029510">
    <property type="entry name" value="Ald_DH_CS_GLU"/>
</dbReference>
<dbReference type="FunFam" id="3.40.605.10:FF:000012">
    <property type="entry name" value="NAD-dependent succinate-semialdehyde dehydrogenase"/>
    <property type="match status" value="1"/>
</dbReference>
<dbReference type="GO" id="GO:0009450">
    <property type="term" value="P:gamma-aminobutyric acid catabolic process"/>
    <property type="evidence" value="ECO:0007669"/>
    <property type="project" value="TreeGrafter"/>
</dbReference>
<evidence type="ECO:0000256" key="2">
    <source>
        <dbReference type="ARBA" id="ARBA00022857"/>
    </source>
</evidence>
<evidence type="ECO:0000313" key="8">
    <source>
        <dbReference type="Proteomes" id="UP000722485"/>
    </source>
</evidence>
<dbReference type="AlphaFoldDB" id="A0A9P5LGM5"/>
<dbReference type="Proteomes" id="UP000722485">
    <property type="component" value="Unassembled WGS sequence"/>
</dbReference>
<dbReference type="EMBL" id="JAANBB010000113">
    <property type="protein sequence ID" value="KAF7549809.1"/>
    <property type="molecule type" value="Genomic_DNA"/>
</dbReference>
<organism evidence="7 8">
    <name type="scientific">Cylindrodendrum hubeiense</name>
    <dbReference type="NCBI Taxonomy" id="595255"/>
    <lineage>
        <taxon>Eukaryota</taxon>
        <taxon>Fungi</taxon>
        <taxon>Dikarya</taxon>
        <taxon>Ascomycota</taxon>
        <taxon>Pezizomycotina</taxon>
        <taxon>Sordariomycetes</taxon>
        <taxon>Hypocreomycetidae</taxon>
        <taxon>Hypocreales</taxon>
        <taxon>Nectriaceae</taxon>
        <taxon>Cylindrodendrum</taxon>
    </lineage>
</organism>
<dbReference type="Pfam" id="PF00171">
    <property type="entry name" value="Aldedh"/>
    <property type="match status" value="1"/>
</dbReference>
<dbReference type="InterPro" id="IPR016162">
    <property type="entry name" value="Ald_DH_N"/>
</dbReference>
<reference evidence="7" key="1">
    <citation type="submission" date="2020-03" db="EMBL/GenBank/DDBJ databases">
        <title>Draft Genome Sequence of Cylindrodendrum hubeiense.</title>
        <authorList>
            <person name="Buettner E."/>
            <person name="Kellner H."/>
        </authorList>
    </citation>
    <scope>NUCLEOTIDE SEQUENCE</scope>
    <source>
        <strain evidence="7">IHI 201604</strain>
    </source>
</reference>
<protein>
    <recommendedName>
        <fullName evidence="6">Aldehyde dehydrogenase domain-containing protein</fullName>
    </recommendedName>
</protein>
<keyword evidence="8" id="KW-1185">Reference proteome</keyword>
<dbReference type="PANTHER" id="PTHR43353:SF6">
    <property type="entry name" value="CYTOPLASMIC ALDEHYDE DEHYDROGENASE (EUROFUNG)"/>
    <property type="match status" value="1"/>
</dbReference>
<dbReference type="InterPro" id="IPR016161">
    <property type="entry name" value="Ald_DH/histidinol_DH"/>
</dbReference>
<gene>
    <name evidence="7" type="ORF">G7Z17_g6147</name>
</gene>
<dbReference type="InterPro" id="IPR015590">
    <property type="entry name" value="Aldehyde_DH_dom"/>
</dbReference>
<dbReference type="SUPFAM" id="SSF53720">
    <property type="entry name" value="ALDH-like"/>
    <property type="match status" value="1"/>
</dbReference>
<keyword evidence="3 5" id="KW-0560">Oxidoreductase</keyword>
<dbReference type="Gene3D" id="3.40.605.10">
    <property type="entry name" value="Aldehyde Dehydrogenase, Chain A, domain 1"/>
    <property type="match status" value="1"/>
</dbReference>
<dbReference type="PANTHER" id="PTHR43353">
    <property type="entry name" value="SUCCINATE-SEMIALDEHYDE DEHYDROGENASE, MITOCHONDRIAL"/>
    <property type="match status" value="1"/>
</dbReference>
<evidence type="ECO:0000256" key="4">
    <source>
        <dbReference type="PROSITE-ProRule" id="PRU10007"/>
    </source>
</evidence>